<dbReference type="AlphaFoldDB" id="A0A2C5YQ17"/>
<dbReference type="Pfam" id="PF01266">
    <property type="entry name" value="DAO"/>
    <property type="match status" value="1"/>
</dbReference>
<dbReference type="GO" id="GO:0005737">
    <property type="term" value="C:cytoplasm"/>
    <property type="evidence" value="ECO:0007669"/>
    <property type="project" value="TreeGrafter"/>
</dbReference>
<feature type="domain" description="FAD dependent oxidoreductase" evidence="1">
    <location>
        <begin position="22"/>
        <end position="362"/>
    </location>
</feature>
<dbReference type="InterPro" id="IPR036188">
    <property type="entry name" value="FAD/NAD-bd_sf"/>
</dbReference>
<dbReference type="Proteomes" id="UP000224854">
    <property type="component" value="Unassembled WGS sequence"/>
</dbReference>
<dbReference type="PANTHER" id="PTHR13847:SF213">
    <property type="entry name" value="DEPENDENT OXIDOREDUCTASE, PUTATIVE-RELATED"/>
    <property type="match status" value="1"/>
</dbReference>
<evidence type="ECO:0000313" key="3">
    <source>
        <dbReference type="Proteomes" id="UP000224854"/>
    </source>
</evidence>
<dbReference type="InterPro" id="IPR006076">
    <property type="entry name" value="FAD-dep_OxRdtase"/>
</dbReference>
<dbReference type="PANTHER" id="PTHR13847">
    <property type="entry name" value="SARCOSINE DEHYDROGENASE-RELATED"/>
    <property type="match status" value="1"/>
</dbReference>
<dbReference type="SUPFAM" id="SSF51905">
    <property type="entry name" value="FAD/NAD(P)-binding domain"/>
    <property type="match status" value="1"/>
</dbReference>
<dbReference type="EMBL" id="NJEU01000660">
    <property type="protein sequence ID" value="PHH71615.1"/>
    <property type="molecule type" value="Genomic_DNA"/>
</dbReference>
<sequence length="401" mass="43294">MTGVAVAKSILEQSVKFFLHLFSNGATARNGGHIKTAPYSEYAWLQRELGPQKARDIVAFELAHVDALLALGAEHECGEVREVQTVDVFIDEGEWEAAKDEVGELEEAMPEVRVEVVEGDEARSRFGLSRPILGAIAYRAGALWPFRLVASLWTDLAHRYADRLRIRTHCPVTAVSSSDKPAYPLSIVARGATIAARHVVHATNAFAPQLVPELRQCLTGVLGHMTAQRAATPVLNASTSCSIIYGPDMYDYATHRANDTLVGGGLYHSIGHGIDQFGVWDDSRIDHGALAHVSGSMPAAYAPRCGPVAVLSAWSGIMAFTGDGLPFVGQVPPTDGSPSPQWVAAGYCGSGMVWAWLSGTALGSMILARPLDPSFPMDNVKMDEDRLERANLRHLVSHLYS</sequence>
<comment type="caution">
    <text evidence="2">The sequence shown here is derived from an EMBL/GenBank/DDBJ whole genome shotgun (WGS) entry which is preliminary data.</text>
</comment>
<dbReference type="Gene3D" id="3.30.9.10">
    <property type="entry name" value="D-Amino Acid Oxidase, subunit A, domain 2"/>
    <property type="match status" value="1"/>
</dbReference>
<dbReference type="Gene3D" id="3.50.50.60">
    <property type="entry name" value="FAD/NAD(P)-binding domain"/>
    <property type="match status" value="1"/>
</dbReference>
<organism evidence="2 3">
    <name type="scientific">Ophiocordyceps australis</name>
    <dbReference type="NCBI Taxonomy" id="1399860"/>
    <lineage>
        <taxon>Eukaryota</taxon>
        <taxon>Fungi</taxon>
        <taxon>Dikarya</taxon>
        <taxon>Ascomycota</taxon>
        <taxon>Pezizomycotina</taxon>
        <taxon>Sordariomycetes</taxon>
        <taxon>Hypocreomycetidae</taxon>
        <taxon>Hypocreales</taxon>
        <taxon>Ophiocordycipitaceae</taxon>
        <taxon>Ophiocordyceps</taxon>
    </lineage>
</organism>
<evidence type="ECO:0000313" key="2">
    <source>
        <dbReference type="EMBL" id="PHH71615.1"/>
    </source>
</evidence>
<proteinExistence type="predicted"/>
<gene>
    <name evidence="2" type="ORF">CDD82_6421</name>
</gene>
<keyword evidence="3" id="KW-1185">Reference proteome</keyword>
<reference evidence="2 3" key="1">
    <citation type="submission" date="2017-06" db="EMBL/GenBank/DDBJ databases">
        <title>Ant-infecting Ophiocordyceps genomes reveal a high diversity of potential behavioral manipulation genes and a possible major role for enterotoxins.</title>
        <authorList>
            <person name="De Bekker C."/>
            <person name="Evans H.C."/>
            <person name="Brachmann A."/>
            <person name="Hughes D.P."/>
        </authorList>
    </citation>
    <scope>NUCLEOTIDE SEQUENCE [LARGE SCALE GENOMIC DNA]</scope>
    <source>
        <strain evidence="2 3">1348a</strain>
    </source>
</reference>
<name>A0A2C5YQ17_9HYPO</name>
<accession>A0A2C5YQ17</accession>
<evidence type="ECO:0000259" key="1">
    <source>
        <dbReference type="Pfam" id="PF01266"/>
    </source>
</evidence>
<protein>
    <recommendedName>
        <fullName evidence="1">FAD dependent oxidoreductase domain-containing protein</fullName>
    </recommendedName>
</protein>
<dbReference type="OrthoDB" id="429143at2759"/>